<feature type="region of interest" description="Disordered" evidence="1">
    <location>
        <begin position="1"/>
        <end position="41"/>
    </location>
</feature>
<gene>
    <name evidence="2" type="ORF">OKIOD_LOCUS16965</name>
</gene>
<evidence type="ECO:0000313" key="2">
    <source>
        <dbReference type="EMBL" id="CAG5114130.1"/>
    </source>
</evidence>
<evidence type="ECO:0000256" key="1">
    <source>
        <dbReference type="SAM" id="MobiDB-lite"/>
    </source>
</evidence>
<feature type="region of interest" description="Disordered" evidence="1">
    <location>
        <begin position="73"/>
        <end position="167"/>
    </location>
</feature>
<sequence length="167" mass="18880">MGGALSCCSEPASNRKTRKSTKKPLIPKKAMPKREKKLNKPVVMCGNLEKQTVKESTFEELCDMLDEEVDEKNMSEKEIAKTKRRLSQMAEKRQSRTSIVARRESQLGANIENMLQQRDTGRRTSRLSINSAPILPPRENSDSEAPNNDNLNALFGKIHKKRAKKGL</sequence>
<dbReference type="EMBL" id="OU015567">
    <property type="protein sequence ID" value="CAG5114130.1"/>
    <property type="molecule type" value="Genomic_DNA"/>
</dbReference>
<feature type="compositionally biased region" description="Basic residues" evidence="1">
    <location>
        <begin position="157"/>
        <end position="167"/>
    </location>
</feature>
<dbReference type="Proteomes" id="UP001158576">
    <property type="component" value="Chromosome 2"/>
</dbReference>
<protein>
    <submittedName>
        <fullName evidence="2">Oidioi.mRNA.OKI2018_I69.chr2.g8200.t1.cds</fullName>
    </submittedName>
</protein>
<accession>A0ABN7TD59</accession>
<reference evidence="2 3" key="1">
    <citation type="submission" date="2021-04" db="EMBL/GenBank/DDBJ databases">
        <authorList>
            <person name="Bliznina A."/>
        </authorList>
    </citation>
    <scope>NUCLEOTIDE SEQUENCE [LARGE SCALE GENOMIC DNA]</scope>
</reference>
<organism evidence="2 3">
    <name type="scientific">Oikopleura dioica</name>
    <name type="common">Tunicate</name>
    <dbReference type="NCBI Taxonomy" id="34765"/>
    <lineage>
        <taxon>Eukaryota</taxon>
        <taxon>Metazoa</taxon>
        <taxon>Chordata</taxon>
        <taxon>Tunicata</taxon>
        <taxon>Appendicularia</taxon>
        <taxon>Copelata</taxon>
        <taxon>Oikopleuridae</taxon>
        <taxon>Oikopleura</taxon>
    </lineage>
</organism>
<proteinExistence type="predicted"/>
<keyword evidence="3" id="KW-1185">Reference proteome</keyword>
<feature type="compositionally biased region" description="Basic residues" evidence="1">
    <location>
        <begin position="15"/>
        <end position="39"/>
    </location>
</feature>
<name>A0ABN7TD59_OIKDI</name>
<evidence type="ECO:0000313" key="3">
    <source>
        <dbReference type="Proteomes" id="UP001158576"/>
    </source>
</evidence>